<reference evidence="9" key="1">
    <citation type="submission" date="2025-08" db="UniProtKB">
        <authorList>
            <consortium name="Ensembl"/>
        </authorList>
    </citation>
    <scope>IDENTIFICATION</scope>
</reference>
<keyword evidence="5" id="KW-0539">Nucleus</keyword>
<organism evidence="9 10">
    <name type="scientific">Ficedula albicollis</name>
    <name type="common">Collared flycatcher</name>
    <name type="synonym">Muscicapa albicollis</name>
    <dbReference type="NCBI Taxonomy" id="59894"/>
    <lineage>
        <taxon>Eukaryota</taxon>
        <taxon>Metazoa</taxon>
        <taxon>Chordata</taxon>
        <taxon>Craniata</taxon>
        <taxon>Vertebrata</taxon>
        <taxon>Euteleostomi</taxon>
        <taxon>Archelosauria</taxon>
        <taxon>Archosauria</taxon>
        <taxon>Dinosauria</taxon>
        <taxon>Saurischia</taxon>
        <taxon>Theropoda</taxon>
        <taxon>Coelurosauria</taxon>
        <taxon>Aves</taxon>
        <taxon>Neognathae</taxon>
        <taxon>Neoaves</taxon>
        <taxon>Telluraves</taxon>
        <taxon>Australaves</taxon>
        <taxon>Passeriformes</taxon>
        <taxon>Muscicapidae</taxon>
        <taxon>Ficedula</taxon>
    </lineage>
</organism>
<dbReference type="GO" id="GO:0019774">
    <property type="term" value="C:proteasome core complex, beta-subunit complex"/>
    <property type="evidence" value="ECO:0007669"/>
    <property type="project" value="InterPro"/>
</dbReference>
<protein>
    <recommendedName>
        <fullName evidence="2">Proteasome subunit beta type-3</fullName>
    </recommendedName>
    <alternativeName>
        <fullName evidence="6">Proteasome chain 13</fullName>
    </alternativeName>
    <alternativeName>
        <fullName evidence="7">Proteasome component C10-II</fullName>
    </alternativeName>
    <alternativeName>
        <fullName evidence="8">Proteasome theta chain</fullName>
    </alternativeName>
</protein>
<dbReference type="GO" id="GO:0005634">
    <property type="term" value="C:nucleus"/>
    <property type="evidence" value="ECO:0007669"/>
    <property type="project" value="UniProtKB-SubCell"/>
</dbReference>
<reference evidence="9" key="2">
    <citation type="submission" date="2025-09" db="UniProtKB">
        <authorList>
            <consortium name="Ensembl"/>
        </authorList>
    </citation>
    <scope>IDENTIFICATION</scope>
</reference>
<dbReference type="PROSITE" id="PS51476">
    <property type="entry name" value="PROTEASOME_BETA_2"/>
    <property type="match status" value="1"/>
</dbReference>
<dbReference type="PANTHER" id="PTHR32194:SF10">
    <property type="entry name" value="PROTEASOME SUBUNIT BETA TYPE-3"/>
    <property type="match status" value="1"/>
</dbReference>
<dbReference type="Proteomes" id="UP000016665">
    <property type="component" value="Unplaced"/>
</dbReference>
<sequence length="288" mass="31817">MRGRDCVAIAADRRFGIQAQTVTTDFQKIFPMGQRLYIGLAGLATDVQTVAQRLKFRLNLYELKEGRQIKPQTFMSMVSNLLYERRFGPYYTEPVIAGLDPLSHQPFICSLDLIGCPMVTDDFVVSGTCSEQMYGMCESLWEPDMVRGAGVTRGHWGHLGSVRVSWGQLGLPGVSWDQSGSPGIPWGHWGQLGSVRVSWGQLGLPGVSWGQRGHSGSPGVTGICWDHLRSVRVSWGQLGSPRIRLGSLGIILSQLGSLLDHLGFVHLWNNGFVDLWIHGFVICGFMDL</sequence>
<dbReference type="AlphaFoldDB" id="A0A803W7P5"/>
<evidence type="ECO:0000256" key="3">
    <source>
        <dbReference type="ARBA" id="ARBA00022490"/>
    </source>
</evidence>
<evidence type="ECO:0000256" key="1">
    <source>
        <dbReference type="ARBA" id="ARBA00004123"/>
    </source>
</evidence>
<dbReference type="Pfam" id="PF00227">
    <property type="entry name" value="Proteasome"/>
    <property type="match status" value="1"/>
</dbReference>
<evidence type="ECO:0000256" key="8">
    <source>
        <dbReference type="ARBA" id="ARBA00032560"/>
    </source>
</evidence>
<proteinExistence type="predicted"/>
<comment type="subcellular location">
    <subcellularLocation>
        <location evidence="1">Nucleus</location>
    </subcellularLocation>
</comment>
<keyword evidence="4" id="KW-0647">Proteasome</keyword>
<name>A0A803W7P5_FICAL</name>
<dbReference type="CDD" id="cd03759">
    <property type="entry name" value="proteasome_beta_type_3"/>
    <property type="match status" value="1"/>
</dbReference>
<dbReference type="InterPro" id="IPR001353">
    <property type="entry name" value="Proteasome_sua/b"/>
</dbReference>
<dbReference type="GO" id="GO:0043161">
    <property type="term" value="P:proteasome-mediated ubiquitin-dependent protein catabolic process"/>
    <property type="evidence" value="ECO:0007669"/>
    <property type="project" value="InterPro"/>
</dbReference>
<evidence type="ECO:0000256" key="5">
    <source>
        <dbReference type="ARBA" id="ARBA00023242"/>
    </source>
</evidence>
<dbReference type="GeneTree" id="ENSGT00550000074820"/>
<dbReference type="SUPFAM" id="SSF56235">
    <property type="entry name" value="N-terminal nucleophile aminohydrolases (Ntn hydrolases)"/>
    <property type="match status" value="1"/>
</dbReference>
<evidence type="ECO:0000256" key="7">
    <source>
        <dbReference type="ARBA" id="ARBA00032522"/>
    </source>
</evidence>
<gene>
    <name evidence="9" type="primary">PSMB3</name>
</gene>
<dbReference type="Gene3D" id="3.60.20.10">
    <property type="entry name" value="Glutamine Phosphoribosylpyrophosphate, subunit 1, domain 1"/>
    <property type="match status" value="1"/>
</dbReference>
<dbReference type="InterPro" id="IPR023333">
    <property type="entry name" value="Proteasome_suB-type"/>
</dbReference>
<dbReference type="GO" id="GO:0005737">
    <property type="term" value="C:cytoplasm"/>
    <property type="evidence" value="ECO:0007669"/>
    <property type="project" value="Ensembl"/>
</dbReference>
<accession>A0A803W7P5</accession>
<keyword evidence="3" id="KW-0963">Cytoplasm</keyword>
<evidence type="ECO:0000256" key="2">
    <source>
        <dbReference type="ARBA" id="ARBA00016160"/>
    </source>
</evidence>
<dbReference type="InterPro" id="IPR033811">
    <property type="entry name" value="Proteasome_beta_3"/>
</dbReference>
<evidence type="ECO:0000313" key="10">
    <source>
        <dbReference type="Proteomes" id="UP000016665"/>
    </source>
</evidence>
<evidence type="ECO:0000313" key="9">
    <source>
        <dbReference type="Ensembl" id="ENSFALP00000031001.1"/>
    </source>
</evidence>
<evidence type="ECO:0000256" key="6">
    <source>
        <dbReference type="ARBA" id="ARBA00032115"/>
    </source>
</evidence>
<dbReference type="Ensembl" id="ENSFALT00000030603.1">
    <property type="protein sequence ID" value="ENSFALP00000031001.1"/>
    <property type="gene ID" value="ENSFALG00000023240.1"/>
</dbReference>
<evidence type="ECO:0000256" key="4">
    <source>
        <dbReference type="ARBA" id="ARBA00022942"/>
    </source>
</evidence>
<dbReference type="PANTHER" id="PTHR32194">
    <property type="entry name" value="METALLOPROTEASE TLDD"/>
    <property type="match status" value="1"/>
</dbReference>
<dbReference type="InterPro" id="IPR029055">
    <property type="entry name" value="Ntn_hydrolases_N"/>
</dbReference>
<keyword evidence="10" id="KW-1185">Reference proteome</keyword>